<dbReference type="SUPFAM" id="SSF48726">
    <property type="entry name" value="Immunoglobulin"/>
    <property type="match status" value="2"/>
</dbReference>
<name>A0A1I8JGX3_9PLAT</name>
<accession>A0A1I8JGX3</accession>
<sequence length="265" mass="28879">ALRPLPDKSRTESAQTVLVLPRLAVADSGLYSCTATNVLGSIVASVRVVVKERAELPRRIIRLTAAAPAGLGATLDCAPPHGAAAPLAVAVWSHESGELPQDRHILLANNSLKLLRLRSSDSGAYLCEAALHSGERITLLYDLQVQRLIPSFHNQPPSRQPNQRAQPPQAYIRLRHISLPYFKHDIEIAFRARSGLGLILYSGTAAPGKDFLSLSLVDWYLMYRFNLGSGSVLLRSRQRLRPGVWTVAGLSRSGRTGRLTVSVAE</sequence>
<comment type="caution">
    <text evidence="1">Lacks conserved residue(s) required for the propagation of feature annotation.</text>
</comment>
<dbReference type="GO" id="GO:0050808">
    <property type="term" value="P:synapse organization"/>
    <property type="evidence" value="ECO:0007669"/>
    <property type="project" value="TreeGrafter"/>
</dbReference>
<dbReference type="PANTHER" id="PTHR45080">
    <property type="entry name" value="CONTACTIN 5"/>
    <property type="match status" value="1"/>
</dbReference>
<evidence type="ECO:0000259" key="3">
    <source>
        <dbReference type="PROSITE" id="PS50835"/>
    </source>
</evidence>
<dbReference type="Pfam" id="PF00054">
    <property type="entry name" value="Laminin_G_1"/>
    <property type="match status" value="1"/>
</dbReference>
<keyword evidence="4" id="KW-1185">Reference proteome</keyword>
<reference evidence="5" key="1">
    <citation type="submission" date="2016-11" db="UniProtKB">
        <authorList>
            <consortium name="WormBaseParasite"/>
        </authorList>
    </citation>
    <scope>IDENTIFICATION</scope>
</reference>
<feature type="domain" description="Ig-like" evidence="3">
    <location>
        <begin position="57"/>
        <end position="138"/>
    </location>
</feature>
<dbReference type="GO" id="GO:0030424">
    <property type="term" value="C:axon"/>
    <property type="evidence" value="ECO:0007669"/>
    <property type="project" value="TreeGrafter"/>
</dbReference>
<dbReference type="InterPro" id="IPR050958">
    <property type="entry name" value="Cell_Adh-Cytoskel_Orgn"/>
</dbReference>
<protein>
    <submittedName>
        <fullName evidence="5">Ig-like domain-containing protein</fullName>
    </submittedName>
</protein>
<organism evidence="4 5">
    <name type="scientific">Macrostomum lignano</name>
    <dbReference type="NCBI Taxonomy" id="282301"/>
    <lineage>
        <taxon>Eukaryota</taxon>
        <taxon>Metazoa</taxon>
        <taxon>Spiralia</taxon>
        <taxon>Lophotrochozoa</taxon>
        <taxon>Platyhelminthes</taxon>
        <taxon>Rhabditophora</taxon>
        <taxon>Macrostomorpha</taxon>
        <taxon>Macrostomida</taxon>
        <taxon>Macrostomidae</taxon>
        <taxon>Macrostomum</taxon>
    </lineage>
</organism>
<dbReference type="WBParaSite" id="maker-uti_cns_0047797-snap-gene-0.4-mRNA-1">
    <property type="protein sequence ID" value="maker-uti_cns_0047797-snap-gene-0.4-mRNA-1"/>
    <property type="gene ID" value="maker-uti_cns_0047797-snap-gene-0.4"/>
</dbReference>
<dbReference type="PANTHER" id="PTHR45080:SF32">
    <property type="entry name" value="MAM DOMAIN CONTAINING GLYCOSYLPHOSPHATIDYLINOSITOL ANCHOR 1"/>
    <property type="match status" value="1"/>
</dbReference>
<dbReference type="InterPro" id="IPR036179">
    <property type="entry name" value="Ig-like_dom_sf"/>
</dbReference>
<dbReference type="InterPro" id="IPR001791">
    <property type="entry name" value="Laminin_G"/>
</dbReference>
<evidence type="ECO:0000256" key="1">
    <source>
        <dbReference type="PROSITE-ProRule" id="PRU00122"/>
    </source>
</evidence>
<dbReference type="Proteomes" id="UP000095280">
    <property type="component" value="Unplaced"/>
</dbReference>
<evidence type="ECO:0000313" key="5">
    <source>
        <dbReference type="WBParaSite" id="maker-uti_cns_0047797-snap-gene-0.4-mRNA-1"/>
    </source>
</evidence>
<dbReference type="Gene3D" id="2.60.120.200">
    <property type="match status" value="1"/>
</dbReference>
<evidence type="ECO:0000313" key="4">
    <source>
        <dbReference type="Proteomes" id="UP000095280"/>
    </source>
</evidence>
<dbReference type="Gene3D" id="2.60.40.10">
    <property type="entry name" value="Immunoglobulins"/>
    <property type="match status" value="2"/>
</dbReference>
<dbReference type="CDD" id="cd00110">
    <property type="entry name" value="LamG"/>
    <property type="match status" value="1"/>
</dbReference>
<dbReference type="GO" id="GO:0005886">
    <property type="term" value="C:plasma membrane"/>
    <property type="evidence" value="ECO:0007669"/>
    <property type="project" value="TreeGrafter"/>
</dbReference>
<dbReference type="PROSITE" id="PS50025">
    <property type="entry name" value="LAM_G_DOMAIN"/>
    <property type="match status" value="1"/>
</dbReference>
<dbReference type="GO" id="GO:0007156">
    <property type="term" value="P:homophilic cell adhesion via plasma membrane adhesion molecules"/>
    <property type="evidence" value="ECO:0007669"/>
    <property type="project" value="TreeGrafter"/>
</dbReference>
<dbReference type="InterPro" id="IPR013783">
    <property type="entry name" value="Ig-like_fold"/>
</dbReference>
<dbReference type="InterPro" id="IPR013320">
    <property type="entry name" value="ConA-like_dom_sf"/>
</dbReference>
<dbReference type="AlphaFoldDB" id="A0A1I8JGX3"/>
<dbReference type="GO" id="GO:0043025">
    <property type="term" value="C:neuronal cell body"/>
    <property type="evidence" value="ECO:0007669"/>
    <property type="project" value="TreeGrafter"/>
</dbReference>
<dbReference type="InterPro" id="IPR007110">
    <property type="entry name" value="Ig-like_dom"/>
</dbReference>
<dbReference type="SUPFAM" id="SSF49899">
    <property type="entry name" value="Concanavalin A-like lectins/glucanases"/>
    <property type="match status" value="1"/>
</dbReference>
<feature type="domain" description="Laminin G" evidence="2">
    <location>
        <begin position="161"/>
        <end position="265"/>
    </location>
</feature>
<evidence type="ECO:0000259" key="2">
    <source>
        <dbReference type="PROSITE" id="PS50025"/>
    </source>
</evidence>
<proteinExistence type="predicted"/>
<dbReference type="GO" id="GO:0008046">
    <property type="term" value="F:axon guidance receptor activity"/>
    <property type="evidence" value="ECO:0007669"/>
    <property type="project" value="TreeGrafter"/>
</dbReference>
<dbReference type="PROSITE" id="PS50835">
    <property type="entry name" value="IG_LIKE"/>
    <property type="match status" value="1"/>
</dbReference>